<dbReference type="SUPFAM" id="SSF144232">
    <property type="entry name" value="HIT/MYND zinc finger-like"/>
    <property type="match status" value="1"/>
</dbReference>
<sequence>MGEAGVQTNGFGMSLFLVTPPFCCRHAEDGDEVPLVAKISIGPNGSTDLVLLFSDHKGFDVLEKYTREELPDAKQLVLNGDVVWGICTIPQPKGKLPPGHVVLNGKDFPQVAEELIRQGIVEKQAVNSPEDYPLCRVARVRRVGRDSKFNNIGERYFPANTQCAMCLKQAEKLRACSSCKNSWYCGVDCQKAAWKHHKVWCELTRSQPGFDRDKVFDEPSEKFAENESKQDTVSSKQEAETTKNEAVEATKESEPVEAKKSKKKVPTKPVDSKQEEDTEGAVTDADETEEPLYIRYYHHMLFGIFILSYLIHRINLVLNPVDPEAGEDGAVPEDASS</sequence>
<dbReference type="PROSITE" id="PS50865">
    <property type="entry name" value="ZF_MYND_2"/>
    <property type="match status" value="1"/>
</dbReference>
<evidence type="ECO:0000256" key="2">
    <source>
        <dbReference type="ARBA" id="ARBA00022771"/>
    </source>
</evidence>
<protein>
    <recommendedName>
        <fullName evidence="6">MYND-type domain-containing protein</fullName>
    </recommendedName>
</protein>
<evidence type="ECO:0000259" key="6">
    <source>
        <dbReference type="PROSITE" id="PS50865"/>
    </source>
</evidence>
<accession>A0A7S2SFI8</accession>
<organism evidence="7">
    <name type="scientific">Mucochytrium quahogii</name>
    <dbReference type="NCBI Taxonomy" id="96639"/>
    <lineage>
        <taxon>Eukaryota</taxon>
        <taxon>Sar</taxon>
        <taxon>Stramenopiles</taxon>
        <taxon>Bigyra</taxon>
        <taxon>Labyrinthulomycetes</taxon>
        <taxon>Thraustochytrida</taxon>
        <taxon>Thraustochytriidae</taxon>
        <taxon>Mucochytrium</taxon>
    </lineage>
</organism>
<evidence type="ECO:0000256" key="3">
    <source>
        <dbReference type="ARBA" id="ARBA00022833"/>
    </source>
</evidence>
<evidence type="ECO:0000256" key="4">
    <source>
        <dbReference type="PROSITE-ProRule" id="PRU00134"/>
    </source>
</evidence>
<dbReference type="InterPro" id="IPR002893">
    <property type="entry name" value="Znf_MYND"/>
</dbReference>
<feature type="region of interest" description="Disordered" evidence="5">
    <location>
        <begin position="220"/>
        <end position="285"/>
    </location>
</feature>
<keyword evidence="2 4" id="KW-0863">Zinc-finger</keyword>
<dbReference type="Gene3D" id="6.10.140.2220">
    <property type="match status" value="1"/>
</dbReference>
<reference evidence="7" key="1">
    <citation type="submission" date="2021-01" db="EMBL/GenBank/DDBJ databases">
        <authorList>
            <person name="Corre E."/>
            <person name="Pelletier E."/>
            <person name="Niang G."/>
            <person name="Scheremetjew M."/>
            <person name="Finn R."/>
            <person name="Kale V."/>
            <person name="Holt S."/>
            <person name="Cochrane G."/>
            <person name="Meng A."/>
            <person name="Brown T."/>
            <person name="Cohen L."/>
        </authorList>
    </citation>
    <scope>NUCLEOTIDE SEQUENCE</scope>
    <source>
        <strain evidence="7">NY070348D</strain>
    </source>
</reference>
<name>A0A7S2SFI8_9STRA</name>
<evidence type="ECO:0000256" key="5">
    <source>
        <dbReference type="SAM" id="MobiDB-lite"/>
    </source>
</evidence>
<feature type="compositionally biased region" description="Basic and acidic residues" evidence="5">
    <location>
        <begin position="220"/>
        <end position="230"/>
    </location>
</feature>
<gene>
    <name evidence="7" type="ORF">QSP1433_LOCUS13401</name>
</gene>
<keyword evidence="1" id="KW-0479">Metal-binding</keyword>
<dbReference type="AlphaFoldDB" id="A0A7S2SFI8"/>
<dbReference type="Pfam" id="PF01753">
    <property type="entry name" value="zf-MYND"/>
    <property type="match status" value="1"/>
</dbReference>
<proteinExistence type="predicted"/>
<keyword evidence="3" id="KW-0862">Zinc</keyword>
<dbReference type="PROSITE" id="PS01360">
    <property type="entry name" value="ZF_MYND_1"/>
    <property type="match status" value="1"/>
</dbReference>
<dbReference type="EMBL" id="HBHK01021053">
    <property type="protein sequence ID" value="CAD9697982.1"/>
    <property type="molecule type" value="Transcribed_RNA"/>
</dbReference>
<feature type="compositionally biased region" description="Acidic residues" evidence="5">
    <location>
        <begin position="276"/>
        <end position="285"/>
    </location>
</feature>
<dbReference type="GO" id="GO:0008270">
    <property type="term" value="F:zinc ion binding"/>
    <property type="evidence" value="ECO:0007669"/>
    <property type="project" value="UniProtKB-KW"/>
</dbReference>
<feature type="compositionally biased region" description="Basic and acidic residues" evidence="5">
    <location>
        <begin position="237"/>
        <end position="259"/>
    </location>
</feature>
<evidence type="ECO:0000256" key="1">
    <source>
        <dbReference type="ARBA" id="ARBA00022723"/>
    </source>
</evidence>
<evidence type="ECO:0000313" key="7">
    <source>
        <dbReference type="EMBL" id="CAD9697982.1"/>
    </source>
</evidence>
<feature type="domain" description="MYND-type" evidence="6">
    <location>
        <begin position="163"/>
        <end position="201"/>
    </location>
</feature>